<evidence type="ECO:0000313" key="8">
    <source>
        <dbReference type="Proteomes" id="UP000626109"/>
    </source>
</evidence>
<reference evidence="7" key="1">
    <citation type="submission" date="2021-02" db="EMBL/GenBank/DDBJ databases">
        <authorList>
            <person name="Dougan E. K."/>
            <person name="Rhodes N."/>
            <person name="Thang M."/>
            <person name="Chan C."/>
        </authorList>
    </citation>
    <scope>NUCLEOTIDE SEQUENCE</scope>
</reference>
<keyword evidence="3" id="KW-0378">Hydrolase</keyword>
<evidence type="ECO:0000256" key="2">
    <source>
        <dbReference type="ARBA" id="ARBA00022670"/>
    </source>
</evidence>
<dbReference type="Pfam" id="PF05903">
    <property type="entry name" value="Peptidase_C97"/>
    <property type="match status" value="1"/>
</dbReference>
<dbReference type="GO" id="GO:0101005">
    <property type="term" value="F:deubiquitinase activity"/>
    <property type="evidence" value="ECO:0007669"/>
    <property type="project" value="TreeGrafter"/>
</dbReference>
<keyword evidence="2" id="KW-0645">Protease</keyword>
<dbReference type="Proteomes" id="UP000626109">
    <property type="component" value="Unassembled WGS sequence"/>
</dbReference>
<dbReference type="Proteomes" id="UP000654075">
    <property type="component" value="Unassembled WGS sequence"/>
</dbReference>
<comment type="similarity">
    <text evidence="1">Belongs to the DeSI family.</text>
</comment>
<feature type="region of interest" description="Disordered" evidence="4">
    <location>
        <begin position="1"/>
        <end position="21"/>
    </location>
</feature>
<dbReference type="SMART" id="SM01179">
    <property type="entry name" value="DUF862"/>
    <property type="match status" value="1"/>
</dbReference>
<evidence type="ECO:0000256" key="4">
    <source>
        <dbReference type="SAM" id="MobiDB-lite"/>
    </source>
</evidence>
<evidence type="ECO:0000313" key="6">
    <source>
        <dbReference type="EMBL" id="CAE8588922.1"/>
    </source>
</evidence>
<sequence>MGSACSRAPEEDDAKEGLRSVSQKPQPVTLHIYDIGTSGGGQFLNSMLRPLDAGAFHCGVEVYGLEWSFSDIAPSVRTKEDPRSGIFSSWPRGCRGHNYCETADMGYTTKTEVEVLLLLSEMEDSWHVAKYDLFTRNCCHFCNDLCKALGLREVPPKLMKLAQLGSSIRVAGTASTACCSASVATCVVPCFPGARAEDAMQEVEEVNVKSDFGRLQKPLHLPVLAEPVLSNRSEQ</sequence>
<evidence type="ECO:0000259" key="5">
    <source>
        <dbReference type="PROSITE" id="PS51858"/>
    </source>
</evidence>
<evidence type="ECO:0000313" key="7">
    <source>
        <dbReference type="EMBL" id="CAE8678905.1"/>
    </source>
</evidence>
<evidence type="ECO:0000256" key="1">
    <source>
        <dbReference type="ARBA" id="ARBA00008140"/>
    </source>
</evidence>
<proteinExistence type="inferred from homology"/>
<dbReference type="InterPro" id="IPR042266">
    <property type="entry name" value="PPPDE_sf"/>
</dbReference>
<protein>
    <recommendedName>
        <fullName evidence="5">PPPDE domain-containing protein</fullName>
    </recommendedName>
</protein>
<dbReference type="PANTHER" id="PTHR12378">
    <property type="entry name" value="DESUMOYLATING ISOPEPTIDASE"/>
    <property type="match status" value="1"/>
</dbReference>
<dbReference type="Gene3D" id="3.90.1720.30">
    <property type="entry name" value="PPPDE domains"/>
    <property type="match status" value="1"/>
</dbReference>
<dbReference type="EMBL" id="CAJNNV010003390">
    <property type="protein sequence ID" value="CAE8588922.1"/>
    <property type="molecule type" value="Genomic_DNA"/>
</dbReference>
<comment type="caution">
    <text evidence="7">The sequence shown here is derived from an EMBL/GenBank/DDBJ whole genome shotgun (WGS) entry which is preliminary data.</text>
</comment>
<evidence type="ECO:0000256" key="3">
    <source>
        <dbReference type="ARBA" id="ARBA00022801"/>
    </source>
</evidence>
<gene>
    <name evidence="6" type="ORF">PGLA1383_LOCUS7704</name>
    <name evidence="7" type="ORF">PGLA2088_LOCUS21067</name>
</gene>
<organism evidence="7 8">
    <name type="scientific">Polarella glacialis</name>
    <name type="common">Dinoflagellate</name>
    <dbReference type="NCBI Taxonomy" id="89957"/>
    <lineage>
        <taxon>Eukaryota</taxon>
        <taxon>Sar</taxon>
        <taxon>Alveolata</taxon>
        <taxon>Dinophyceae</taxon>
        <taxon>Suessiales</taxon>
        <taxon>Suessiaceae</taxon>
        <taxon>Polarella</taxon>
    </lineage>
</organism>
<dbReference type="InterPro" id="IPR008580">
    <property type="entry name" value="PPPDE_dom"/>
</dbReference>
<dbReference type="PROSITE" id="PS51858">
    <property type="entry name" value="PPPDE"/>
    <property type="match status" value="1"/>
</dbReference>
<dbReference type="GO" id="GO:0006508">
    <property type="term" value="P:proteolysis"/>
    <property type="evidence" value="ECO:0007669"/>
    <property type="project" value="UniProtKB-KW"/>
</dbReference>
<name>A0A813JJR8_POLGL</name>
<dbReference type="PANTHER" id="PTHR12378:SF80">
    <property type="entry name" value="IP06716P-RELATED"/>
    <property type="match status" value="1"/>
</dbReference>
<evidence type="ECO:0000313" key="9">
    <source>
        <dbReference type="Proteomes" id="UP000654075"/>
    </source>
</evidence>
<feature type="domain" description="PPPDE" evidence="5">
    <location>
        <begin position="26"/>
        <end position="167"/>
    </location>
</feature>
<accession>A0A813JJR8</accession>
<dbReference type="EMBL" id="CAJNNW010025721">
    <property type="protein sequence ID" value="CAE8678905.1"/>
    <property type="molecule type" value="Genomic_DNA"/>
</dbReference>
<keyword evidence="9" id="KW-1185">Reference proteome</keyword>
<dbReference type="GO" id="GO:0016579">
    <property type="term" value="P:protein deubiquitination"/>
    <property type="evidence" value="ECO:0007669"/>
    <property type="project" value="TreeGrafter"/>
</dbReference>
<dbReference type="AlphaFoldDB" id="A0A813JJR8"/>
<dbReference type="OrthoDB" id="412286at2759"/>